<dbReference type="WBParaSite" id="GPUH_0001867301-mRNA-1">
    <property type="protein sequence ID" value="GPUH_0001867301-mRNA-1"/>
    <property type="gene ID" value="GPUH_0001867301"/>
</dbReference>
<dbReference type="OrthoDB" id="29061at2759"/>
<evidence type="ECO:0000313" key="3">
    <source>
        <dbReference type="Proteomes" id="UP000271098"/>
    </source>
</evidence>
<keyword evidence="3" id="KW-1185">Reference proteome</keyword>
<reference evidence="2 3" key="2">
    <citation type="submission" date="2018-11" db="EMBL/GenBank/DDBJ databases">
        <authorList>
            <consortium name="Pathogen Informatics"/>
        </authorList>
    </citation>
    <scope>NUCLEOTIDE SEQUENCE [LARGE SCALE GENOMIC DNA]</scope>
</reference>
<evidence type="ECO:0000259" key="1">
    <source>
        <dbReference type="Pfam" id="PF22788"/>
    </source>
</evidence>
<dbReference type="Proteomes" id="UP000271098">
    <property type="component" value="Unassembled WGS sequence"/>
</dbReference>
<feature type="domain" description="COP9 signalosome complex subunit 3 N-terminal helical repeats" evidence="1">
    <location>
        <begin position="190"/>
        <end position="251"/>
    </location>
</feature>
<sequence length="262" mass="31145">MPPIEHFHRDHYAQYFPEVHRDVRLPITRFTIGWGSTNTPEHFEELKELFKDYRCRPVPEHMRKMVGVFSDDLWNKIKIDFWVIQVGICERTMNSLDGFVKLVMSHTASQLWRELADIHRKSMHDLLERNVAHLDNVLETLSVDKYSISFERTVSQVQVLTPLLNSTEISYIPDIYVFLFRKVYEYFVKIKKIPEHMEGPYMNPKWVLLYFYYGGLIYGAQRRYEEAFEMMQKVCSVPTVVTSSIQVHAYKVPFMFLSSRVS</sequence>
<reference evidence="4" key="1">
    <citation type="submission" date="2016-06" db="UniProtKB">
        <authorList>
            <consortium name="WormBaseParasite"/>
        </authorList>
    </citation>
    <scope>IDENTIFICATION</scope>
</reference>
<dbReference type="Pfam" id="PF22788">
    <property type="entry name" value="COP9_hel_rpt"/>
    <property type="match status" value="1"/>
</dbReference>
<accession>A0A183ECF7</accession>
<proteinExistence type="predicted"/>
<organism evidence="4">
    <name type="scientific">Gongylonema pulchrum</name>
    <dbReference type="NCBI Taxonomy" id="637853"/>
    <lineage>
        <taxon>Eukaryota</taxon>
        <taxon>Metazoa</taxon>
        <taxon>Ecdysozoa</taxon>
        <taxon>Nematoda</taxon>
        <taxon>Chromadorea</taxon>
        <taxon>Rhabditida</taxon>
        <taxon>Spirurina</taxon>
        <taxon>Spiruromorpha</taxon>
        <taxon>Spiruroidea</taxon>
        <taxon>Gongylonematidae</taxon>
        <taxon>Gongylonema</taxon>
    </lineage>
</organism>
<name>A0A183ECF7_9BILA</name>
<evidence type="ECO:0000313" key="2">
    <source>
        <dbReference type="EMBL" id="VDN32189.1"/>
    </source>
</evidence>
<dbReference type="EMBL" id="UYRT01087121">
    <property type="protein sequence ID" value="VDN32189.1"/>
    <property type="molecule type" value="Genomic_DNA"/>
</dbReference>
<protein>
    <submittedName>
        <fullName evidence="4">TPR_REGION domain-containing protein</fullName>
    </submittedName>
</protein>
<dbReference type="AlphaFoldDB" id="A0A183ECF7"/>
<dbReference type="InterPro" id="IPR055089">
    <property type="entry name" value="COP9_N"/>
</dbReference>
<evidence type="ECO:0000313" key="4">
    <source>
        <dbReference type="WBParaSite" id="GPUH_0001867301-mRNA-1"/>
    </source>
</evidence>
<gene>
    <name evidence="2" type="ORF">GPUH_LOCUS18648</name>
</gene>